<dbReference type="SMART" id="SM00054">
    <property type="entry name" value="EFh"/>
    <property type="match status" value="3"/>
</dbReference>
<evidence type="ECO:0000259" key="5">
    <source>
        <dbReference type="PROSITE" id="PS50222"/>
    </source>
</evidence>
<dbReference type="Pfam" id="PF00595">
    <property type="entry name" value="PDZ"/>
    <property type="match status" value="1"/>
</dbReference>
<keyword evidence="1" id="KW-0677">Repeat</keyword>
<feature type="domain" description="EF-hand" evidence="5">
    <location>
        <begin position="339"/>
        <end position="374"/>
    </location>
</feature>
<keyword evidence="3" id="KW-0812">Transmembrane</keyword>
<evidence type="ECO:0000259" key="4">
    <source>
        <dbReference type="PROSITE" id="PS50106"/>
    </source>
</evidence>
<keyword evidence="3" id="KW-1133">Transmembrane helix</keyword>
<dbReference type="InterPro" id="IPR002048">
    <property type="entry name" value="EF_hand_dom"/>
</dbReference>
<proteinExistence type="predicted"/>
<comment type="caution">
    <text evidence="6">The sequence shown here is derived from an EMBL/GenBank/DDBJ whole genome shotgun (WGS) entry which is preliminary data.</text>
</comment>
<dbReference type="Pfam" id="PF13499">
    <property type="entry name" value="EF-hand_7"/>
    <property type="match status" value="2"/>
</dbReference>
<keyword evidence="7" id="KW-1185">Reference proteome</keyword>
<feature type="domain" description="PDZ" evidence="4">
    <location>
        <begin position="104"/>
        <end position="200"/>
    </location>
</feature>
<dbReference type="EMBL" id="CALNXK010000006">
    <property type="protein sequence ID" value="CAH3038608.1"/>
    <property type="molecule type" value="Genomic_DNA"/>
</dbReference>
<dbReference type="InterPro" id="IPR050230">
    <property type="entry name" value="CALM/Myosin/TropC-like"/>
</dbReference>
<evidence type="ECO:0000256" key="1">
    <source>
        <dbReference type="ARBA" id="ARBA00022737"/>
    </source>
</evidence>
<evidence type="ECO:0000313" key="6">
    <source>
        <dbReference type="EMBL" id="CAH3038608.1"/>
    </source>
</evidence>
<evidence type="ECO:0000313" key="7">
    <source>
        <dbReference type="Proteomes" id="UP001159405"/>
    </source>
</evidence>
<dbReference type="InterPro" id="IPR001478">
    <property type="entry name" value="PDZ"/>
</dbReference>
<dbReference type="Gene3D" id="1.10.238.10">
    <property type="entry name" value="EF-hand"/>
    <property type="match status" value="1"/>
</dbReference>
<dbReference type="SUPFAM" id="SSF50156">
    <property type="entry name" value="PDZ domain-like"/>
    <property type="match status" value="1"/>
</dbReference>
<dbReference type="Gene3D" id="2.30.42.10">
    <property type="match status" value="1"/>
</dbReference>
<dbReference type="InterPro" id="IPR036034">
    <property type="entry name" value="PDZ_sf"/>
</dbReference>
<dbReference type="InterPro" id="IPR018247">
    <property type="entry name" value="EF_Hand_1_Ca_BS"/>
</dbReference>
<keyword evidence="2" id="KW-0106">Calcium</keyword>
<evidence type="ECO:0000256" key="3">
    <source>
        <dbReference type="SAM" id="Phobius"/>
    </source>
</evidence>
<gene>
    <name evidence="6" type="ORF">PLOB_00039323</name>
</gene>
<dbReference type="PROSITE" id="PS50222">
    <property type="entry name" value="EF_HAND_2"/>
    <property type="match status" value="4"/>
</dbReference>
<evidence type="ECO:0000256" key="2">
    <source>
        <dbReference type="ARBA" id="ARBA00022837"/>
    </source>
</evidence>
<name>A0ABN8N2H7_9CNID</name>
<feature type="transmembrane region" description="Helical" evidence="3">
    <location>
        <begin position="25"/>
        <end position="51"/>
    </location>
</feature>
<dbReference type="PROSITE" id="PS50106">
    <property type="entry name" value="PDZ"/>
    <property type="match status" value="1"/>
</dbReference>
<dbReference type="Proteomes" id="UP001159405">
    <property type="component" value="Unassembled WGS sequence"/>
</dbReference>
<feature type="domain" description="EF-hand" evidence="5">
    <location>
        <begin position="302"/>
        <end position="337"/>
    </location>
</feature>
<feature type="domain" description="EF-hand" evidence="5">
    <location>
        <begin position="265"/>
        <end position="300"/>
    </location>
</feature>
<dbReference type="SMART" id="SM00228">
    <property type="entry name" value="PDZ"/>
    <property type="match status" value="1"/>
</dbReference>
<reference evidence="6 7" key="1">
    <citation type="submission" date="2022-05" db="EMBL/GenBank/DDBJ databases">
        <authorList>
            <consortium name="Genoscope - CEA"/>
            <person name="William W."/>
        </authorList>
    </citation>
    <scope>NUCLEOTIDE SEQUENCE [LARGE SCALE GENOMIC DNA]</scope>
</reference>
<dbReference type="PANTHER" id="PTHR23048">
    <property type="entry name" value="MYOSIN LIGHT CHAIN 1, 3"/>
    <property type="match status" value="1"/>
</dbReference>
<feature type="domain" description="EF-hand" evidence="5">
    <location>
        <begin position="229"/>
        <end position="264"/>
    </location>
</feature>
<dbReference type="CDD" id="cd00136">
    <property type="entry name" value="PDZ_canonical"/>
    <property type="match status" value="1"/>
</dbReference>
<dbReference type="SUPFAM" id="SSF47473">
    <property type="entry name" value="EF-hand"/>
    <property type="match status" value="1"/>
</dbReference>
<keyword evidence="3" id="KW-0472">Membrane</keyword>
<organism evidence="6 7">
    <name type="scientific">Porites lobata</name>
    <dbReference type="NCBI Taxonomy" id="104759"/>
    <lineage>
        <taxon>Eukaryota</taxon>
        <taxon>Metazoa</taxon>
        <taxon>Cnidaria</taxon>
        <taxon>Anthozoa</taxon>
        <taxon>Hexacorallia</taxon>
        <taxon>Scleractinia</taxon>
        <taxon>Fungiina</taxon>
        <taxon>Poritidae</taxon>
        <taxon>Porites</taxon>
    </lineage>
</organism>
<dbReference type="PANTHER" id="PTHR23048:SF0">
    <property type="entry name" value="CALMODULIN LIKE 3"/>
    <property type="match status" value="1"/>
</dbReference>
<dbReference type="InterPro" id="IPR011992">
    <property type="entry name" value="EF-hand-dom_pair"/>
</dbReference>
<sequence>MGLWIAKLAGHENDAKVQLRKPDAVLAYILAFGSVFFVLFLLLVGIVLTAVRIYKIFVYRKQSEENLKSTLDRQVAKNFMEKVRKRLSSVGQFRDGMINAGLEMVELTTTPGPVARLKSTKLGIKLEGGKGHNFIHGDPGIFVSRVRPGSLADGRLYPGDRIVAINNFHMGMVTLKYAKEVMQAVSQAEGRLMFSILRAPVRERKVSEAFSLYCDDENTGKHEVVFTKNHLEVFEEAFSIYDHQGTGKIPMSSFFPLLRSLGYNIHKEEAFRYMNELDLADKQKITFNELIKFLEHIVAEQTSKSEVRCVYNVFDPEKKGQVPVIELFEALERMYGHNITVDEIETILSMGDRDKDGCLNEEDFERLLLPSLILY</sequence>
<dbReference type="PROSITE" id="PS00018">
    <property type="entry name" value="EF_HAND_1"/>
    <property type="match status" value="1"/>
</dbReference>
<accession>A0ABN8N2H7</accession>
<protein>
    <submittedName>
        <fullName evidence="6">Uncharacterized protein</fullName>
    </submittedName>
</protein>